<comment type="caution">
    <text evidence="1">The sequence shown here is derived from an EMBL/GenBank/DDBJ whole genome shotgun (WGS) entry which is preliminary data.</text>
</comment>
<protein>
    <recommendedName>
        <fullName evidence="3">Integrase</fullName>
    </recommendedName>
</protein>
<evidence type="ECO:0000313" key="1">
    <source>
        <dbReference type="EMBL" id="GAA2485089.1"/>
    </source>
</evidence>
<evidence type="ECO:0008006" key="3">
    <source>
        <dbReference type="Google" id="ProtNLM"/>
    </source>
</evidence>
<reference evidence="2" key="1">
    <citation type="journal article" date="2019" name="Int. J. Syst. Evol. Microbiol.">
        <title>The Global Catalogue of Microorganisms (GCM) 10K type strain sequencing project: providing services to taxonomists for standard genome sequencing and annotation.</title>
        <authorList>
            <consortium name="The Broad Institute Genomics Platform"/>
            <consortium name="The Broad Institute Genome Sequencing Center for Infectious Disease"/>
            <person name="Wu L."/>
            <person name="Ma J."/>
        </authorList>
    </citation>
    <scope>NUCLEOTIDE SEQUENCE [LARGE SCALE GENOMIC DNA]</scope>
    <source>
        <strain evidence="2">JCM 4395</strain>
    </source>
</reference>
<organism evidence="1 2">
    <name type="scientific">Streptomyces longisporus</name>
    <dbReference type="NCBI Taxonomy" id="1948"/>
    <lineage>
        <taxon>Bacteria</taxon>
        <taxon>Bacillati</taxon>
        <taxon>Actinomycetota</taxon>
        <taxon>Actinomycetes</taxon>
        <taxon>Kitasatosporales</taxon>
        <taxon>Streptomycetaceae</taxon>
        <taxon>Streptomyces</taxon>
    </lineage>
</organism>
<evidence type="ECO:0000313" key="2">
    <source>
        <dbReference type="Proteomes" id="UP001501777"/>
    </source>
</evidence>
<accession>A0ABP5YQY5</accession>
<gene>
    <name evidence="1" type="ORF">GCM10010276_23680</name>
</gene>
<proteinExistence type="predicted"/>
<sequence>MHGRDGQPLSPATLRRYLLPFRLYSIWTQHRQHAPNPPLETIAQQCATHGITAQYNKPITAAHLTQHTTDFERRWHTLNHHRQQ</sequence>
<dbReference type="Proteomes" id="UP001501777">
    <property type="component" value="Unassembled WGS sequence"/>
</dbReference>
<dbReference type="EMBL" id="BAAASG010000006">
    <property type="protein sequence ID" value="GAA2485089.1"/>
    <property type="molecule type" value="Genomic_DNA"/>
</dbReference>
<name>A0ABP5YQY5_STRLO</name>
<keyword evidence="2" id="KW-1185">Reference proteome</keyword>